<keyword evidence="6" id="KW-0276">Fatty acid metabolism</keyword>
<dbReference type="InterPro" id="IPR029058">
    <property type="entry name" value="AB_hydrolase_fold"/>
</dbReference>
<evidence type="ECO:0000256" key="8">
    <source>
        <dbReference type="ARBA" id="ARBA00031195"/>
    </source>
</evidence>
<evidence type="ECO:0000256" key="3">
    <source>
        <dbReference type="ARBA" id="ARBA00014923"/>
    </source>
</evidence>
<protein>
    <recommendedName>
        <fullName evidence="3">Acyl-protein thioesterase 1</fullName>
        <ecNumber evidence="2">3.1.2.22</ecNumber>
    </recommendedName>
    <alternativeName>
        <fullName evidence="8">Palmitoyl-protein hydrolase</fullName>
    </alternativeName>
</protein>
<evidence type="ECO:0000313" key="11">
    <source>
        <dbReference type="EMBL" id="MBW0527628.1"/>
    </source>
</evidence>
<dbReference type="EMBL" id="AVOT02033687">
    <property type="protein sequence ID" value="MBW0527628.1"/>
    <property type="molecule type" value="Genomic_DNA"/>
</dbReference>
<evidence type="ECO:0000256" key="1">
    <source>
        <dbReference type="ARBA" id="ARBA00006499"/>
    </source>
</evidence>
<name>A0A9Q3ET66_9BASI</name>
<evidence type="ECO:0000259" key="10">
    <source>
        <dbReference type="Pfam" id="PF02230"/>
    </source>
</evidence>
<dbReference type="EC" id="3.1.2.22" evidence="2"/>
<accession>A0A9Q3ET66</accession>
<keyword evidence="5" id="KW-0378">Hydrolase</keyword>
<dbReference type="InterPro" id="IPR050565">
    <property type="entry name" value="LYPA1-2/EST-like"/>
</dbReference>
<evidence type="ECO:0000256" key="4">
    <source>
        <dbReference type="ARBA" id="ARBA00022487"/>
    </source>
</evidence>
<comment type="similarity">
    <text evidence="1">Belongs to the AB hydrolase superfamily. AB hydrolase 2 family.</text>
</comment>
<sequence>MRPNEILVGNVKIQIDKLSTNLKHLIRSSFHYLPPFKASWSNNSSTNDSNEYDDQWNTHPSEEEYLTSNQQIIETIISQQIRNGFSPDKIFIGGFYRGASLALLVGLNSSLPLGGIICISPPIPFIKKFEKLTPIHQTQLKVFWSHGIKDLFDSTLQKISRSVEFFQDHSAPILIDFKTYPAQSPSPQEMNDLLHWILPLTK</sequence>
<evidence type="ECO:0000256" key="7">
    <source>
        <dbReference type="ARBA" id="ARBA00029392"/>
    </source>
</evidence>
<keyword evidence="6" id="KW-0443">Lipid metabolism</keyword>
<dbReference type="Gene3D" id="3.40.50.1820">
    <property type="entry name" value="alpha/beta hydrolase"/>
    <property type="match status" value="1"/>
</dbReference>
<reference evidence="11" key="1">
    <citation type="submission" date="2021-03" db="EMBL/GenBank/DDBJ databases">
        <title>Draft genome sequence of rust myrtle Austropuccinia psidii MF-1, a brazilian biotype.</title>
        <authorList>
            <person name="Quecine M.C."/>
            <person name="Pachon D.M.R."/>
            <person name="Bonatelli M.L."/>
            <person name="Correr F.H."/>
            <person name="Franceschini L.M."/>
            <person name="Leite T.F."/>
            <person name="Margarido G.R.A."/>
            <person name="Almeida C.A."/>
            <person name="Ferrarezi J.A."/>
            <person name="Labate C.A."/>
        </authorList>
    </citation>
    <scope>NUCLEOTIDE SEQUENCE</scope>
    <source>
        <strain evidence="11">MF-1</strain>
    </source>
</reference>
<proteinExistence type="inferred from homology"/>
<dbReference type="SUPFAM" id="SSF53474">
    <property type="entry name" value="alpha/beta-Hydrolases"/>
    <property type="match status" value="1"/>
</dbReference>
<evidence type="ECO:0000313" key="12">
    <source>
        <dbReference type="Proteomes" id="UP000765509"/>
    </source>
</evidence>
<comment type="caution">
    <text evidence="11">The sequence shown here is derived from an EMBL/GenBank/DDBJ whole genome shotgun (WGS) entry which is preliminary data.</text>
</comment>
<dbReference type="GO" id="GO:0008474">
    <property type="term" value="F:palmitoyl-(protein) hydrolase activity"/>
    <property type="evidence" value="ECO:0007669"/>
    <property type="project" value="UniProtKB-EC"/>
</dbReference>
<evidence type="ECO:0000256" key="2">
    <source>
        <dbReference type="ARBA" id="ARBA00012423"/>
    </source>
</evidence>
<keyword evidence="4" id="KW-0719">Serine esterase</keyword>
<dbReference type="OrthoDB" id="2418081at2759"/>
<evidence type="ECO:0000256" key="6">
    <source>
        <dbReference type="ARBA" id="ARBA00022832"/>
    </source>
</evidence>
<dbReference type="InterPro" id="IPR003140">
    <property type="entry name" value="PLipase/COase/thioEstase"/>
</dbReference>
<feature type="domain" description="Phospholipase/carboxylesterase/thioesterase" evidence="10">
    <location>
        <begin position="60"/>
        <end position="197"/>
    </location>
</feature>
<evidence type="ECO:0000256" key="5">
    <source>
        <dbReference type="ARBA" id="ARBA00022801"/>
    </source>
</evidence>
<comment type="function">
    <text evidence="7">Hydrolyzes fatty acids from S-acylated cysteine residues in proteins with a strong preference for palmitoylated G-alpha proteins over other acyl substrates. Mediates the deacylation of G-alpha proteins such as GPA1 in vivo, but has weak or no activity toward palmitoylated Ras proteins. Has weak lysophospholipase activity in vitro; however such activity may not exist in vivo.</text>
</comment>
<dbReference type="GO" id="GO:0052689">
    <property type="term" value="F:carboxylic ester hydrolase activity"/>
    <property type="evidence" value="ECO:0007669"/>
    <property type="project" value="UniProtKB-KW"/>
</dbReference>
<dbReference type="AlphaFoldDB" id="A0A9Q3ET66"/>
<dbReference type="PANTHER" id="PTHR10655">
    <property type="entry name" value="LYSOPHOSPHOLIPASE-RELATED"/>
    <property type="match status" value="1"/>
</dbReference>
<gene>
    <name evidence="11" type="ORF">O181_067343</name>
</gene>
<dbReference type="Proteomes" id="UP000765509">
    <property type="component" value="Unassembled WGS sequence"/>
</dbReference>
<organism evidence="11 12">
    <name type="scientific">Austropuccinia psidii MF-1</name>
    <dbReference type="NCBI Taxonomy" id="1389203"/>
    <lineage>
        <taxon>Eukaryota</taxon>
        <taxon>Fungi</taxon>
        <taxon>Dikarya</taxon>
        <taxon>Basidiomycota</taxon>
        <taxon>Pucciniomycotina</taxon>
        <taxon>Pucciniomycetes</taxon>
        <taxon>Pucciniales</taxon>
        <taxon>Sphaerophragmiaceae</taxon>
        <taxon>Austropuccinia</taxon>
    </lineage>
</organism>
<keyword evidence="12" id="KW-1185">Reference proteome</keyword>
<dbReference type="Pfam" id="PF02230">
    <property type="entry name" value="Abhydrolase_2"/>
    <property type="match status" value="1"/>
</dbReference>
<dbReference type="GO" id="GO:0005737">
    <property type="term" value="C:cytoplasm"/>
    <property type="evidence" value="ECO:0007669"/>
    <property type="project" value="TreeGrafter"/>
</dbReference>
<evidence type="ECO:0000256" key="9">
    <source>
        <dbReference type="ARBA" id="ARBA00047337"/>
    </source>
</evidence>
<dbReference type="GO" id="GO:0006631">
    <property type="term" value="P:fatty acid metabolic process"/>
    <property type="evidence" value="ECO:0007669"/>
    <property type="project" value="UniProtKB-KW"/>
</dbReference>
<comment type="catalytic activity">
    <reaction evidence="9">
        <text>S-hexadecanoyl-L-cysteinyl-[protein] + H2O = L-cysteinyl-[protein] + hexadecanoate + H(+)</text>
        <dbReference type="Rhea" id="RHEA:19233"/>
        <dbReference type="Rhea" id="RHEA-COMP:10131"/>
        <dbReference type="Rhea" id="RHEA-COMP:11032"/>
        <dbReference type="ChEBI" id="CHEBI:7896"/>
        <dbReference type="ChEBI" id="CHEBI:15377"/>
        <dbReference type="ChEBI" id="CHEBI:15378"/>
        <dbReference type="ChEBI" id="CHEBI:29950"/>
        <dbReference type="ChEBI" id="CHEBI:74151"/>
        <dbReference type="EC" id="3.1.2.22"/>
    </reaction>
</comment>
<dbReference type="PANTHER" id="PTHR10655:SF17">
    <property type="entry name" value="LYSOPHOSPHOLIPASE-LIKE PROTEIN 1"/>
    <property type="match status" value="1"/>
</dbReference>